<sequence length="52" mass="5794">MKTSMTLKLKSKKLKELSAENAKKVAGGSTDDTIEPQQVYGAYWPRLTSFLC</sequence>
<accession>A0A849VHB6</accession>
<proteinExistence type="predicted"/>
<protein>
    <submittedName>
        <fullName evidence="1">Uncharacterized protein</fullName>
    </submittedName>
</protein>
<reference evidence="1 2" key="1">
    <citation type="submission" date="2020-04" db="EMBL/GenBank/DDBJ databases">
        <title>Pseudoalteromonas caenipelagi sp. nov., isolated from a tidal flat.</title>
        <authorList>
            <person name="Park S."/>
            <person name="Yoon J.-H."/>
        </authorList>
    </citation>
    <scope>NUCLEOTIDE SEQUENCE [LARGE SCALE GENOMIC DNA]</scope>
    <source>
        <strain evidence="1 2">JBTF-M23</strain>
    </source>
</reference>
<evidence type="ECO:0000313" key="1">
    <source>
        <dbReference type="EMBL" id="NOU51254.1"/>
    </source>
</evidence>
<organism evidence="1 2">
    <name type="scientific">Pseudoalteromonas caenipelagi</name>
    <dbReference type="NCBI Taxonomy" id="2726988"/>
    <lineage>
        <taxon>Bacteria</taxon>
        <taxon>Pseudomonadati</taxon>
        <taxon>Pseudomonadota</taxon>
        <taxon>Gammaproteobacteria</taxon>
        <taxon>Alteromonadales</taxon>
        <taxon>Pseudoalteromonadaceae</taxon>
        <taxon>Pseudoalteromonas</taxon>
    </lineage>
</organism>
<gene>
    <name evidence="1" type="ORF">HG263_12020</name>
</gene>
<name>A0A849VHB6_9GAMM</name>
<dbReference type="AlphaFoldDB" id="A0A849VHB6"/>
<keyword evidence="2" id="KW-1185">Reference proteome</keyword>
<dbReference type="EMBL" id="JABBPG010000004">
    <property type="protein sequence ID" value="NOU51254.1"/>
    <property type="molecule type" value="Genomic_DNA"/>
</dbReference>
<comment type="caution">
    <text evidence="1">The sequence shown here is derived from an EMBL/GenBank/DDBJ whole genome shotgun (WGS) entry which is preliminary data.</text>
</comment>
<dbReference type="RefSeq" id="WP_171626316.1">
    <property type="nucleotide sequence ID" value="NZ_JABBPG010000004.1"/>
</dbReference>
<dbReference type="Proteomes" id="UP000586305">
    <property type="component" value="Unassembled WGS sequence"/>
</dbReference>
<evidence type="ECO:0000313" key="2">
    <source>
        <dbReference type="Proteomes" id="UP000586305"/>
    </source>
</evidence>